<dbReference type="EMBL" id="CAJVPU010005608">
    <property type="protein sequence ID" value="CAG8550242.1"/>
    <property type="molecule type" value="Genomic_DNA"/>
</dbReference>
<gene>
    <name evidence="1" type="ORF">DHETER_LOCUS5195</name>
</gene>
<accession>A0ACA9LUN3</accession>
<protein>
    <submittedName>
        <fullName evidence="1">12913_t:CDS:1</fullName>
    </submittedName>
</protein>
<feature type="non-terminal residue" evidence="1">
    <location>
        <position position="1"/>
    </location>
</feature>
<dbReference type="Proteomes" id="UP000789702">
    <property type="component" value="Unassembled WGS sequence"/>
</dbReference>
<evidence type="ECO:0000313" key="2">
    <source>
        <dbReference type="Proteomes" id="UP000789702"/>
    </source>
</evidence>
<proteinExistence type="predicted"/>
<comment type="caution">
    <text evidence="1">The sequence shown here is derived from an EMBL/GenBank/DDBJ whole genome shotgun (WGS) entry which is preliminary data.</text>
</comment>
<reference evidence="1" key="1">
    <citation type="submission" date="2021-06" db="EMBL/GenBank/DDBJ databases">
        <authorList>
            <person name="Kallberg Y."/>
            <person name="Tangrot J."/>
            <person name="Rosling A."/>
        </authorList>
    </citation>
    <scope>NUCLEOTIDE SEQUENCE</scope>
    <source>
        <strain evidence="1">IL203A</strain>
    </source>
</reference>
<sequence length="71" mass="8266">SALNLERLTISKILKEKEQWLAITDTSITNYQLHEESNSTPLELLPKQRAKLHEIIRKYLLNDVFNADEMG</sequence>
<evidence type="ECO:0000313" key="1">
    <source>
        <dbReference type="EMBL" id="CAG8550242.1"/>
    </source>
</evidence>
<name>A0ACA9LUN3_9GLOM</name>
<organism evidence="1 2">
    <name type="scientific">Dentiscutata heterogama</name>
    <dbReference type="NCBI Taxonomy" id="1316150"/>
    <lineage>
        <taxon>Eukaryota</taxon>
        <taxon>Fungi</taxon>
        <taxon>Fungi incertae sedis</taxon>
        <taxon>Mucoromycota</taxon>
        <taxon>Glomeromycotina</taxon>
        <taxon>Glomeromycetes</taxon>
        <taxon>Diversisporales</taxon>
        <taxon>Gigasporaceae</taxon>
        <taxon>Dentiscutata</taxon>
    </lineage>
</organism>
<keyword evidence="2" id="KW-1185">Reference proteome</keyword>